<dbReference type="PANTHER" id="PTHR47506">
    <property type="entry name" value="TRANSCRIPTIONAL REGULATORY PROTEIN"/>
    <property type="match status" value="1"/>
</dbReference>
<evidence type="ECO:0000313" key="7">
    <source>
        <dbReference type="EMBL" id="MYR33337.1"/>
    </source>
</evidence>
<feature type="DNA-binding region" description="H-T-H motif" evidence="5">
    <location>
        <begin position="31"/>
        <end position="50"/>
    </location>
</feature>
<keyword evidence="2" id="KW-0805">Transcription regulation</keyword>
<dbReference type="GO" id="GO:0003677">
    <property type="term" value="F:DNA binding"/>
    <property type="evidence" value="ECO:0007669"/>
    <property type="project" value="UniProtKB-UniRule"/>
</dbReference>
<accession>A0A7K2ITY9</accession>
<dbReference type="AlphaFoldDB" id="A0A7K2ITY9"/>
<organism evidence="7 8">
    <name type="scientific">Nocardiopsis alba</name>
    <dbReference type="NCBI Taxonomy" id="53437"/>
    <lineage>
        <taxon>Bacteria</taxon>
        <taxon>Bacillati</taxon>
        <taxon>Actinomycetota</taxon>
        <taxon>Actinomycetes</taxon>
        <taxon>Streptosporangiales</taxon>
        <taxon>Nocardiopsidaceae</taxon>
        <taxon>Nocardiopsis</taxon>
    </lineage>
</organism>
<evidence type="ECO:0000256" key="1">
    <source>
        <dbReference type="ARBA" id="ARBA00022491"/>
    </source>
</evidence>
<dbReference type="Pfam" id="PF00440">
    <property type="entry name" value="TetR_N"/>
    <property type="match status" value="1"/>
</dbReference>
<dbReference type="SUPFAM" id="SSF48498">
    <property type="entry name" value="Tetracyclin repressor-like, C-terminal domain"/>
    <property type="match status" value="1"/>
</dbReference>
<evidence type="ECO:0000256" key="4">
    <source>
        <dbReference type="ARBA" id="ARBA00023163"/>
    </source>
</evidence>
<name>A0A7K2ITY9_9ACTN</name>
<dbReference type="InterPro" id="IPR001647">
    <property type="entry name" value="HTH_TetR"/>
</dbReference>
<dbReference type="EMBL" id="WWHY01000001">
    <property type="protein sequence ID" value="MYR33337.1"/>
    <property type="molecule type" value="Genomic_DNA"/>
</dbReference>
<dbReference type="PANTHER" id="PTHR47506:SF6">
    <property type="entry name" value="HTH-TYPE TRANSCRIPTIONAL REPRESSOR NEMR"/>
    <property type="match status" value="1"/>
</dbReference>
<dbReference type="InterPro" id="IPR039538">
    <property type="entry name" value="BetI_C"/>
</dbReference>
<protein>
    <submittedName>
        <fullName evidence="7">TetR family transcriptional regulator</fullName>
    </submittedName>
</protein>
<evidence type="ECO:0000256" key="3">
    <source>
        <dbReference type="ARBA" id="ARBA00023125"/>
    </source>
</evidence>
<evidence type="ECO:0000259" key="6">
    <source>
        <dbReference type="PROSITE" id="PS50977"/>
    </source>
</evidence>
<comment type="caution">
    <text evidence="7">The sequence shown here is derived from an EMBL/GenBank/DDBJ whole genome shotgun (WGS) entry which is preliminary data.</text>
</comment>
<evidence type="ECO:0000313" key="8">
    <source>
        <dbReference type="Proteomes" id="UP000467124"/>
    </source>
</evidence>
<proteinExistence type="predicted"/>
<keyword evidence="3 5" id="KW-0238">DNA-binding</keyword>
<dbReference type="Pfam" id="PF13977">
    <property type="entry name" value="TetR_C_6"/>
    <property type="match status" value="1"/>
</dbReference>
<dbReference type="RefSeq" id="WP_042282283.1">
    <property type="nucleotide sequence ID" value="NZ_BAZE01000003.1"/>
</dbReference>
<gene>
    <name evidence="7" type="ORF">GTW20_13955</name>
</gene>
<dbReference type="GeneID" id="91390845"/>
<reference evidence="7 8" key="1">
    <citation type="journal article" date="2019" name="Nat. Commun.">
        <title>The antimicrobial potential of Streptomyces from insect microbiomes.</title>
        <authorList>
            <person name="Chevrette M.G."/>
            <person name="Carlson C.M."/>
            <person name="Ortega H.E."/>
            <person name="Thomas C."/>
            <person name="Ananiev G.E."/>
            <person name="Barns K.J."/>
            <person name="Book A.J."/>
            <person name="Cagnazzo J."/>
            <person name="Carlos C."/>
            <person name="Flanigan W."/>
            <person name="Grubbs K.J."/>
            <person name="Horn H.A."/>
            <person name="Hoffmann F.M."/>
            <person name="Klassen J.L."/>
            <person name="Knack J.J."/>
            <person name="Lewin G.R."/>
            <person name="McDonald B.R."/>
            <person name="Muller L."/>
            <person name="Melo W.G.P."/>
            <person name="Pinto-Tomas A.A."/>
            <person name="Schmitz A."/>
            <person name="Wendt-Pienkowski E."/>
            <person name="Wildman S."/>
            <person name="Zhao M."/>
            <person name="Zhang F."/>
            <person name="Bugni T.S."/>
            <person name="Andes D.R."/>
            <person name="Pupo M.T."/>
            <person name="Currie C.R."/>
        </authorList>
    </citation>
    <scope>NUCLEOTIDE SEQUENCE [LARGE SCALE GENOMIC DNA]</scope>
    <source>
        <strain evidence="7 8">SID5840</strain>
    </source>
</reference>
<sequence>MPRTADHDERRIQVAEALLRTVARKGLARTTLADIADEMGVSVGLVQRYFRSKTALLRFGVEHLYRRGEERLLAVDPVPPIHDLAYRLALTLLPQDEERRLELTVWLEFLPATVTDPEMARMHGEATRAVIDMFTRVLAAARERGELAEGLDPAEEARALDALIDGLTMHQLTNPDLYGDADSRAMLRRHLDRLFTAGEDTDERNTEGDRG</sequence>
<dbReference type="InterPro" id="IPR036271">
    <property type="entry name" value="Tet_transcr_reg_TetR-rel_C_sf"/>
</dbReference>
<feature type="domain" description="HTH tetR-type" evidence="6">
    <location>
        <begin position="8"/>
        <end position="68"/>
    </location>
</feature>
<evidence type="ECO:0000256" key="5">
    <source>
        <dbReference type="PROSITE-ProRule" id="PRU00335"/>
    </source>
</evidence>
<dbReference type="InterPro" id="IPR009057">
    <property type="entry name" value="Homeodomain-like_sf"/>
</dbReference>
<dbReference type="SUPFAM" id="SSF46689">
    <property type="entry name" value="Homeodomain-like"/>
    <property type="match status" value="1"/>
</dbReference>
<dbReference type="PROSITE" id="PS50977">
    <property type="entry name" value="HTH_TETR_2"/>
    <property type="match status" value="1"/>
</dbReference>
<dbReference type="Gene3D" id="1.10.357.10">
    <property type="entry name" value="Tetracycline Repressor, domain 2"/>
    <property type="match status" value="1"/>
</dbReference>
<evidence type="ECO:0000256" key="2">
    <source>
        <dbReference type="ARBA" id="ARBA00023015"/>
    </source>
</evidence>
<keyword evidence="1" id="KW-0678">Repressor</keyword>
<dbReference type="Proteomes" id="UP000467124">
    <property type="component" value="Unassembled WGS sequence"/>
</dbReference>
<keyword evidence="4" id="KW-0804">Transcription</keyword>